<dbReference type="SUPFAM" id="SSF55144">
    <property type="entry name" value="LigT-like"/>
    <property type="match status" value="1"/>
</dbReference>
<keyword evidence="3" id="KW-1185">Reference proteome</keyword>
<evidence type="ECO:0000313" key="3">
    <source>
        <dbReference type="Proteomes" id="UP000031364"/>
    </source>
</evidence>
<comment type="caution">
    <text evidence="2">The sequence shown here is derived from an EMBL/GenBank/DDBJ whole genome shotgun (WGS) entry which is preliminary data.</text>
</comment>
<dbReference type="Gene3D" id="3.90.1140.10">
    <property type="entry name" value="Cyclic phosphodiesterase"/>
    <property type="match status" value="1"/>
</dbReference>
<dbReference type="EMBL" id="JNFP01000022">
    <property type="protein sequence ID" value="KIA63390.1"/>
    <property type="molecule type" value="Genomic_DNA"/>
</dbReference>
<gene>
    <name evidence="2" type="ORF">FG87_19540</name>
</gene>
<dbReference type="InterPro" id="IPR009097">
    <property type="entry name" value="Cyclic_Pdiesterase"/>
</dbReference>
<feature type="domain" description="DUF1868" evidence="1">
    <location>
        <begin position="8"/>
        <end position="121"/>
    </location>
</feature>
<name>A0ABR4ZDK0_9NOCA</name>
<dbReference type="Proteomes" id="UP000031364">
    <property type="component" value="Unassembled WGS sequence"/>
</dbReference>
<organism evidence="2 3">
    <name type="scientific">Nocardia vulneris</name>
    <dbReference type="NCBI Taxonomy" id="1141657"/>
    <lineage>
        <taxon>Bacteria</taxon>
        <taxon>Bacillati</taxon>
        <taxon>Actinomycetota</taxon>
        <taxon>Actinomycetes</taxon>
        <taxon>Mycobacteriales</taxon>
        <taxon>Nocardiaceae</taxon>
        <taxon>Nocardia</taxon>
    </lineage>
</organism>
<sequence length="223" mass="24578">MSAGPGAKWDPDGNAQRFRGNTFVFPVPQDSAFYDAQKKAQRLVAESRFVRHFALTPIDSFHMTLFDGLAEAMRGTEKWPSYLPADATMPAATMQMFARLDAARLDVPSRVVMTVAGMKSMITTAAAPGVKLQPNDAATGSALSRLRHQLADTVGLPYSDQYAFHSTLGYRLVAAEDSEHDELNRLQRQMQDLFTGDARTVALEPAAFNCFDDMLAFPQIKIL</sequence>
<protein>
    <recommendedName>
        <fullName evidence="1">DUF1868 domain-containing protein</fullName>
    </recommendedName>
</protein>
<reference evidence="2 3" key="1">
    <citation type="journal article" date="2014" name="Int. J. Syst. Evol. Microbiol.">
        <title>Nocardia vulneris sp. nov., isolated from wounds of human patients in North America.</title>
        <authorList>
            <person name="Lasker B.A."/>
            <person name="Bell M."/>
            <person name="Klenk H.P."/>
            <person name="Sproer C."/>
            <person name="Schumann C."/>
            <person name="Schumann P."/>
            <person name="Brown J.M."/>
        </authorList>
    </citation>
    <scope>NUCLEOTIDE SEQUENCE [LARGE SCALE GENOMIC DNA]</scope>
    <source>
        <strain evidence="2 3">W9851</strain>
    </source>
</reference>
<dbReference type="Pfam" id="PF08975">
    <property type="entry name" value="2H-phosphodiest"/>
    <property type="match status" value="1"/>
</dbReference>
<dbReference type="InterPro" id="IPR015069">
    <property type="entry name" value="2H-PEstase_DUF1868"/>
</dbReference>
<proteinExistence type="predicted"/>
<accession>A0ABR4ZDK0</accession>
<evidence type="ECO:0000259" key="1">
    <source>
        <dbReference type="Pfam" id="PF08975"/>
    </source>
</evidence>
<evidence type="ECO:0000313" key="2">
    <source>
        <dbReference type="EMBL" id="KIA63390.1"/>
    </source>
</evidence>